<dbReference type="PANTHER" id="PTHR30336:SF20">
    <property type="entry name" value="DUF218 DOMAIN-CONTAINING PROTEIN"/>
    <property type="match status" value="1"/>
</dbReference>
<dbReference type="PANTHER" id="PTHR30336">
    <property type="entry name" value="INNER MEMBRANE PROTEIN, PROBABLE PERMEASE"/>
    <property type="match status" value="1"/>
</dbReference>
<comment type="caution">
    <text evidence="2">The sequence shown here is derived from an EMBL/GenBank/DDBJ whole genome shotgun (WGS) entry which is preliminary data.</text>
</comment>
<evidence type="ECO:0000313" key="2">
    <source>
        <dbReference type="EMBL" id="TWG10993.1"/>
    </source>
</evidence>
<reference evidence="2 3" key="1">
    <citation type="submission" date="2019-06" db="EMBL/GenBank/DDBJ databases">
        <title>Sequencing the genomes of 1000 actinobacteria strains.</title>
        <authorList>
            <person name="Klenk H.-P."/>
        </authorList>
    </citation>
    <scope>NUCLEOTIDE SEQUENCE [LARGE SCALE GENOMIC DNA]</scope>
    <source>
        <strain evidence="2 3">DSM 102131</strain>
    </source>
</reference>
<name>A0A561VHA7_9ACTN</name>
<dbReference type="InterPro" id="IPR003848">
    <property type="entry name" value="DUF218"/>
</dbReference>
<dbReference type="EMBL" id="VIXA01000005">
    <property type="protein sequence ID" value="TWG10993.1"/>
    <property type="molecule type" value="Genomic_DNA"/>
</dbReference>
<gene>
    <name evidence="2" type="ORF">FHX75_1581</name>
</gene>
<proteinExistence type="predicted"/>
<feature type="domain" description="DUF218" evidence="1">
    <location>
        <begin position="34"/>
        <end position="149"/>
    </location>
</feature>
<dbReference type="InterPro" id="IPR051599">
    <property type="entry name" value="Cell_Envelope_Assoc"/>
</dbReference>
<sequence length="222" mass="23124">MTAAADVPMSTRMQLLDIMAGPHGTPPTPTRPTDILVVFGAADPQLAYDAVQLRDLGSVSYVVFTGGVGKDSGPLAALGIAEADFLASIAIAAGLPPGIILIERSATNAAQNAALSLRTAAAAGRVRVGTTVAALAPAQRSRRLYEELRFQAAKFDPSIEVIAGLSSGRTAVDLASRETLAELASELRGLSTMHALDIPRIFPLPEFQTGGQYADLAHEFNC</sequence>
<evidence type="ECO:0000259" key="1">
    <source>
        <dbReference type="Pfam" id="PF02698"/>
    </source>
</evidence>
<accession>A0A561VHA7</accession>
<dbReference type="GO" id="GO:0005886">
    <property type="term" value="C:plasma membrane"/>
    <property type="evidence" value="ECO:0007669"/>
    <property type="project" value="TreeGrafter"/>
</dbReference>
<dbReference type="AlphaFoldDB" id="A0A561VHA7"/>
<keyword evidence="3" id="KW-1185">Reference proteome</keyword>
<evidence type="ECO:0000313" key="3">
    <source>
        <dbReference type="Proteomes" id="UP000319927"/>
    </source>
</evidence>
<organism evidence="2 3">
    <name type="scientific">Micromonospora palomenae</name>
    <dbReference type="NCBI Taxonomy" id="1461247"/>
    <lineage>
        <taxon>Bacteria</taxon>
        <taxon>Bacillati</taxon>
        <taxon>Actinomycetota</taxon>
        <taxon>Actinomycetes</taxon>
        <taxon>Micromonosporales</taxon>
        <taxon>Micromonosporaceae</taxon>
        <taxon>Micromonospora</taxon>
    </lineage>
</organism>
<dbReference type="OrthoDB" id="9986128at2"/>
<dbReference type="Gene3D" id="3.40.50.620">
    <property type="entry name" value="HUPs"/>
    <property type="match status" value="1"/>
</dbReference>
<dbReference type="RefSeq" id="WP_154943248.1">
    <property type="nucleotide sequence ID" value="NZ_VIXA01000005.1"/>
</dbReference>
<dbReference type="InterPro" id="IPR014729">
    <property type="entry name" value="Rossmann-like_a/b/a_fold"/>
</dbReference>
<protein>
    <submittedName>
        <fullName evidence="2">DUF218 domain-containing protein</fullName>
    </submittedName>
</protein>
<dbReference type="Proteomes" id="UP000319927">
    <property type="component" value="Unassembled WGS sequence"/>
</dbReference>
<dbReference type="Pfam" id="PF02698">
    <property type="entry name" value="DUF218"/>
    <property type="match status" value="1"/>
</dbReference>